<reference evidence="1" key="1">
    <citation type="journal article" date="2021" name="Proc. Natl. Acad. Sci. U.S.A.">
        <title>A Catalog of Tens of Thousands of Viruses from Human Metagenomes Reveals Hidden Associations with Chronic Diseases.</title>
        <authorList>
            <person name="Tisza M.J."/>
            <person name="Buck C.B."/>
        </authorList>
    </citation>
    <scope>NUCLEOTIDE SEQUENCE</scope>
    <source>
        <strain evidence="1">CtxzZ3</strain>
    </source>
</reference>
<organism evidence="1">
    <name type="scientific">Siphoviridae sp. ctxzZ3</name>
    <dbReference type="NCBI Taxonomy" id="2826523"/>
    <lineage>
        <taxon>Viruses</taxon>
        <taxon>Duplodnaviria</taxon>
        <taxon>Heunggongvirae</taxon>
        <taxon>Uroviricota</taxon>
        <taxon>Caudoviricetes</taxon>
    </lineage>
</organism>
<name>A0A8S5NEZ4_9CAUD</name>
<protein>
    <submittedName>
        <fullName evidence="1">Uncharacterized protein</fullName>
    </submittedName>
</protein>
<proteinExistence type="predicted"/>
<evidence type="ECO:0000313" key="1">
    <source>
        <dbReference type="EMBL" id="DAD92935.1"/>
    </source>
</evidence>
<dbReference type="EMBL" id="BK015148">
    <property type="protein sequence ID" value="DAD92935.1"/>
    <property type="molecule type" value="Genomic_DNA"/>
</dbReference>
<sequence>MTAKDVLGGMKKPKVVHQYKLDTGCSKLVVKA</sequence>
<accession>A0A8S5NEZ4</accession>